<dbReference type="EMBL" id="CAUYUJ010008836">
    <property type="protein sequence ID" value="CAK0825094.1"/>
    <property type="molecule type" value="Genomic_DNA"/>
</dbReference>
<dbReference type="PROSITE" id="PS51686">
    <property type="entry name" value="SAM_MT_RSMB_NOP"/>
    <property type="match status" value="1"/>
</dbReference>
<dbReference type="InterPro" id="IPR001678">
    <property type="entry name" value="MeTrfase_RsmB-F_NOP2_dom"/>
</dbReference>
<evidence type="ECO:0000256" key="3">
    <source>
        <dbReference type="ARBA" id="ARBA00022691"/>
    </source>
</evidence>
<proteinExistence type="inferred from homology"/>
<keyword evidence="4 5" id="KW-0694">RNA-binding</keyword>
<keyword evidence="3 5" id="KW-0949">S-adenosyl-L-methionine</keyword>
<keyword evidence="1 5" id="KW-0489">Methyltransferase</keyword>
<evidence type="ECO:0000313" key="9">
    <source>
        <dbReference type="Proteomes" id="UP001189429"/>
    </source>
</evidence>
<sequence length="258" mass="28586">MVMANELQWKRANLLAHQVQRLGSPCAMVVNSDAQFFPELWVKEDGQDVQIKYDRILCDVPCSGDGTMRKTPYIWRSWTLRDGLSLHPYQLGILNRGLDLLKVGGRLVYSTCSLNPVEDEAVVAAALARHGDAIALVPPPELDGLRAAPGLERWVIQDPNGGPFFESFSQVPTELRDCKSKIMPSMFPPAGEGTEGIGAALKNCRRLLPHLMDTGGFFVAVLEKRKELRASARVRREARHEEIKAERAQRDAAAAATE</sequence>
<comment type="similarity">
    <text evidence="5">Belongs to the class I-like SAM-binding methyltransferase superfamily. RsmB/NOP family.</text>
</comment>
<feature type="active site" description="Nucleophile" evidence="5">
    <location>
        <position position="112"/>
    </location>
</feature>
<dbReference type="Proteomes" id="UP001189429">
    <property type="component" value="Unassembled WGS sequence"/>
</dbReference>
<evidence type="ECO:0000256" key="5">
    <source>
        <dbReference type="PROSITE-ProRule" id="PRU01023"/>
    </source>
</evidence>
<evidence type="ECO:0000256" key="1">
    <source>
        <dbReference type="ARBA" id="ARBA00022603"/>
    </source>
</evidence>
<dbReference type="InterPro" id="IPR023267">
    <property type="entry name" value="RCMT"/>
</dbReference>
<dbReference type="PRINTS" id="PR02008">
    <property type="entry name" value="RCMTFAMILY"/>
</dbReference>
<reference evidence="8" key="1">
    <citation type="submission" date="2023-10" db="EMBL/GenBank/DDBJ databases">
        <authorList>
            <person name="Chen Y."/>
            <person name="Shah S."/>
            <person name="Dougan E. K."/>
            <person name="Thang M."/>
            <person name="Chan C."/>
        </authorList>
    </citation>
    <scope>NUCLEOTIDE SEQUENCE [LARGE SCALE GENOMIC DNA]</scope>
</reference>
<dbReference type="InterPro" id="IPR029063">
    <property type="entry name" value="SAM-dependent_MTases_sf"/>
</dbReference>
<dbReference type="SUPFAM" id="SSF53335">
    <property type="entry name" value="S-adenosyl-L-methionine-dependent methyltransferases"/>
    <property type="match status" value="1"/>
</dbReference>
<feature type="binding site" evidence="5">
    <location>
        <position position="33"/>
    </location>
    <ligand>
        <name>S-adenosyl-L-methionine</name>
        <dbReference type="ChEBI" id="CHEBI:59789"/>
    </ligand>
</feature>
<comment type="caution">
    <text evidence="5">Lacks conserved residue(s) required for the propagation of feature annotation.</text>
</comment>
<feature type="binding site" evidence="5">
    <location>
        <position position="6"/>
    </location>
    <ligand>
        <name>S-adenosyl-L-methionine</name>
        <dbReference type="ChEBI" id="CHEBI:59789"/>
    </ligand>
</feature>
<comment type="caution">
    <text evidence="8">The sequence shown here is derived from an EMBL/GenBank/DDBJ whole genome shotgun (WGS) entry which is preliminary data.</text>
</comment>
<dbReference type="PANTHER" id="PTHR22808:SF1">
    <property type="entry name" value="RNA CYTOSINE-C(5)-METHYLTRANSFERASE NSUN2-RELATED"/>
    <property type="match status" value="1"/>
</dbReference>
<dbReference type="Pfam" id="PF01189">
    <property type="entry name" value="Methyltr_RsmB-F"/>
    <property type="match status" value="1"/>
</dbReference>
<evidence type="ECO:0000259" key="7">
    <source>
        <dbReference type="PROSITE" id="PS51686"/>
    </source>
</evidence>
<feature type="binding site" evidence="5">
    <location>
        <position position="59"/>
    </location>
    <ligand>
        <name>S-adenosyl-L-methionine</name>
        <dbReference type="ChEBI" id="CHEBI:59789"/>
    </ligand>
</feature>
<dbReference type="Gene3D" id="3.40.50.150">
    <property type="entry name" value="Vaccinia Virus protein VP39"/>
    <property type="match status" value="1"/>
</dbReference>
<evidence type="ECO:0000313" key="8">
    <source>
        <dbReference type="EMBL" id="CAK0825094.1"/>
    </source>
</evidence>
<dbReference type="InterPro" id="IPR049560">
    <property type="entry name" value="MeTrfase_RsmB-F_NOP2_cat"/>
</dbReference>
<feature type="domain" description="SAM-dependent MTase RsmB/NOP-type" evidence="7">
    <location>
        <begin position="1"/>
        <end position="225"/>
    </location>
</feature>
<evidence type="ECO:0000256" key="6">
    <source>
        <dbReference type="SAM" id="MobiDB-lite"/>
    </source>
</evidence>
<protein>
    <recommendedName>
        <fullName evidence="7">SAM-dependent MTase RsmB/NOP-type domain-containing protein</fullName>
    </recommendedName>
</protein>
<keyword evidence="9" id="KW-1185">Reference proteome</keyword>
<gene>
    <name evidence="8" type="ORF">PCOR1329_LOCUS25313</name>
</gene>
<feature type="compositionally biased region" description="Basic and acidic residues" evidence="6">
    <location>
        <begin position="237"/>
        <end position="250"/>
    </location>
</feature>
<evidence type="ECO:0000256" key="2">
    <source>
        <dbReference type="ARBA" id="ARBA00022679"/>
    </source>
</evidence>
<keyword evidence="2 5" id="KW-0808">Transferase</keyword>
<feature type="region of interest" description="Disordered" evidence="6">
    <location>
        <begin position="237"/>
        <end position="258"/>
    </location>
</feature>
<organism evidence="8 9">
    <name type="scientific">Prorocentrum cordatum</name>
    <dbReference type="NCBI Taxonomy" id="2364126"/>
    <lineage>
        <taxon>Eukaryota</taxon>
        <taxon>Sar</taxon>
        <taxon>Alveolata</taxon>
        <taxon>Dinophyceae</taxon>
        <taxon>Prorocentrales</taxon>
        <taxon>Prorocentraceae</taxon>
        <taxon>Prorocentrum</taxon>
    </lineage>
</organism>
<evidence type="ECO:0000256" key="4">
    <source>
        <dbReference type="ARBA" id="ARBA00022884"/>
    </source>
</evidence>
<name>A0ABN9S056_9DINO</name>
<dbReference type="PANTHER" id="PTHR22808">
    <property type="entry name" value="NCL1 YEAST -RELATED NOL1/NOP2/FMU SUN DOMAIN-CONTAINING"/>
    <property type="match status" value="1"/>
</dbReference>
<accession>A0ABN9S056</accession>
<feature type="non-terminal residue" evidence="8">
    <location>
        <position position="258"/>
    </location>
</feature>